<comment type="caution">
    <text evidence="7">The sequence shown here is derived from an EMBL/GenBank/DDBJ whole genome shotgun (WGS) entry which is preliminary data.</text>
</comment>
<evidence type="ECO:0000256" key="6">
    <source>
        <dbReference type="SAM" id="Phobius"/>
    </source>
</evidence>
<evidence type="ECO:0008006" key="9">
    <source>
        <dbReference type="Google" id="ProtNLM"/>
    </source>
</evidence>
<gene>
    <name evidence="7" type="ORF">C0Q70_05133</name>
</gene>
<evidence type="ECO:0000256" key="4">
    <source>
        <dbReference type="ARBA" id="ARBA00023136"/>
    </source>
</evidence>
<keyword evidence="3 6" id="KW-1133">Transmembrane helix</keyword>
<reference evidence="7 8" key="1">
    <citation type="submission" date="2018-04" db="EMBL/GenBank/DDBJ databases">
        <title>The genome of golden apple snail Pomacea canaliculata provides insight into stress tolerance and invasive adaptation.</title>
        <authorList>
            <person name="Liu C."/>
            <person name="Liu B."/>
            <person name="Ren Y."/>
            <person name="Zhang Y."/>
            <person name="Wang H."/>
            <person name="Li S."/>
            <person name="Jiang F."/>
            <person name="Yin L."/>
            <person name="Zhang G."/>
            <person name="Qian W."/>
            <person name="Fan W."/>
        </authorList>
    </citation>
    <scope>NUCLEOTIDE SEQUENCE [LARGE SCALE GENOMIC DNA]</scope>
    <source>
        <strain evidence="7">SZHN2017</strain>
        <tissue evidence="7">Muscle</tissue>
    </source>
</reference>
<feature type="compositionally biased region" description="Polar residues" evidence="5">
    <location>
        <begin position="169"/>
        <end position="187"/>
    </location>
</feature>
<dbReference type="GO" id="GO:0016020">
    <property type="term" value="C:membrane"/>
    <property type="evidence" value="ECO:0007669"/>
    <property type="project" value="UniProtKB-SubCell"/>
</dbReference>
<keyword evidence="2 6" id="KW-0812">Transmembrane</keyword>
<dbReference type="GO" id="GO:0071944">
    <property type="term" value="C:cell periphery"/>
    <property type="evidence" value="ECO:0007669"/>
    <property type="project" value="UniProtKB-ARBA"/>
</dbReference>
<dbReference type="SUPFAM" id="SSF49899">
    <property type="entry name" value="Concanavalin A-like lectins/glucanases"/>
    <property type="match status" value="1"/>
</dbReference>
<comment type="subcellular location">
    <subcellularLocation>
        <location evidence="1">Membrane</location>
        <topology evidence="1">Single-pass membrane protein</topology>
    </subcellularLocation>
</comment>
<proteinExistence type="predicted"/>
<protein>
    <recommendedName>
        <fullName evidence="9">MAM domain-containing protein</fullName>
    </recommendedName>
</protein>
<keyword evidence="4 6" id="KW-0472">Membrane</keyword>
<dbReference type="PANTHER" id="PTHR15549">
    <property type="entry name" value="PAIRED IMMUNOGLOBULIN-LIKE TYPE 2 RECEPTOR"/>
    <property type="match status" value="1"/>
</dbReference>
<dbReference type="Proteomes" id="UP000245119">
    <property type="component" value="Linkage Group LG3"/>
</dbReference>
<evidence type="ECO:0000256" key="3">
    <source>
        <dbReference type="ARBA" id="ARBA00022989"/>
    </source>
</evidence>
<feature type="region of interest" description="Disordered" evidence="5">
    <location>
        <begin position="163"/>
        <end position="199"/>
    </location>
</feature>
<evidence type="ECO:0000256" key="1">
    <source>
        <dbReference type="ARBA" id="ARBA00004167"/>
    </source>
</evidence>
<name>A0A2T7PKB5_POMCA</name>
<keyword evidence="8" id="KW-1185">Reference proteome</keyword>
<evidence type="ECO:0000313" key="8">
    <source>
        <dbReference type="Proteomes" id="UP000245119"/>
    </source>
</evidence>
<dbReference type="InterPro" id="IPR051694">
    <property type="entry name" value="Immunoregulatory_rcpt-like"/>
</dbReference>
<evidence type="ECO:0000313" key="7">
    <source>
        <dbReference type="EMBL" id="PVD33871.1"/>
    </source>
</evidence>
<dbReference type="InterPro" id="IPR013320">
    <property type="entry name" value="ConA-like_dom_sf"/>
</dbReference>
<feature type="transmembrane region" description="Helical" evidence="6">
    <location>
        <begin position="205"/>
        <end position="227"/>
    </location>
</feature>
<organism evidence="7 8">
    <name type="scientific">Pomacea canaliculata</name>
    <name type="common">Golden apple snail</name>
    <dbReference type="NCBI Taxonomy" id="400727"/>
    <lineage>
        <taxon>Eukaryota</taxon>
        <taxon>Metazoa</taxon>
        <taxon>Spiralia</taxon>
        <taxon>Lophotrochozoa</taxon>
        <taxon>Mollusca</taxon>
        <taxon>Gastropoda</taxon>
        <taxon>Caenogastropoda</taxon>
        <taxon>Architaenioglossa</taxon>
        <taxon>Ampullarioidea</taxon>
        <taxon>Ampullariidae</taxon>
        <taxon>Pomacea</taxon>
    </lineage>
</organism>
<feature type="compositionally biased region" description="Polar residues" evidence="5">
    <location>
        <begin position="266"/>
        <end position="277"/>
    </location>
</feature>
<dbReference type="EMBL" id="PZQS01000003">
    <property type="protein sequence ID" value="PVD33871.1"/>
    <property type="molecule type" value="Genomic_DNA"/>
</dbReference>
<sequence>MSIAHQRGCPYEKGSDYFDGKTEAKDITYGDCSFENDLCYYTQACTNGSAKNWTVLDGRAVCRGSGEDYNSFSVLLSPLLKITRNTSLEFNYTRRWPGTLSVFVATSTEITEVFPEQKDDAMSPKPLIYINPSVVKIGFRARKANSGYNVTLSHVKLQAAPSTDVPAPVTSSGTPSTCDQSTISSATPEAELETQKQEDSSNAGVIAGVLVAVVVVVAAGVIGIIIWRRHKQRQKRNSGQETVKGELNIYQSADLGVMTTAATMPSPNKSLTKSPVNPVNAGNKATPGVMGSSSNQYDVPRNGLPAGPRVVKDEQSGPPDLTSPFAGDCEDDGYHILEDDSAMGASQATGVYSLARNEDDYTDSQ</sequence>
<dbReference type="AlphaFoldDB" id="A0A2T7PKB5"/>
<accession>A0A2T7PKB5</accession>
<evidence type="ECO:0000256" key="5">
    <source>
        <dbReference type="SAM" id="MobiDB-lite"/>
    </source>
</evidence>
<evidence type="ECO:0000256" key="2">
    <source>
        <dbReference type="ARBA" id="ARBA00022692"/>
    </source>
</evidence>
<feature type="region of interest" description="Disordered" evidence="5">
    <location>
        <begin position="266"/>
        <end position="332"/>
    </location>
</feature>